<protein>
    <submittedName>
        <fullName evidence="2">Uncharacterized protein</fullName>
    </submittedName>
</protein>
<gene>
    <name evidence="2" type="ORF">Q8A67_018571</name>
</gene>
<keyword evidence="3" id="KW-1185">Reference proteome</keyword>
<dbReference type="AlphaFoldDB" id="A0AA88PEN7"/>
<reference evidence="2" key="1">
    <citation type="submission" date="2023-08" db="EMBL/GenBank/DDBJ databases">
        <title>Chromosome-level Genome Assembly of mud carp (Cirrhinus molitorella).</title>
        <authorList>
            <person name="Liu H."/>
        </authorList>
    </citation>
    <scope>NUCLEOTIDE SEQUENCE</scope>
    <source>
        <strain evidence="2">Prfri</strain>
        <tissue evidence="2">Muscle</tissue>
    </source>
</reference>
<feature type="region of interest" description="Disordered" evidence="1">
    <location>
        <begin position="227"/>
        <end position="246"/>
    </location>
</feature>
<feature type="compositionally biased region" description="Basic and acidic residues" evidence="1">
    <location>
        <begin position="227"/>
        <end position="238"/>
    </location>
</feature>
<evidence type="ECO:0000256" key="1">
    <source>
        <dbReference type="SAM" id="MobiDB-lite"/>
    </source>
</evidence>
<evidence type="ECO:0000313" key="2">
    <source>
        <dbReference type="EMBL" id="KAK2881303.1"/>
    </source>
</evidence>
<evidence type="ECO:0000313" key="3">
    <source>
        <dbReference type="Proteomes" id="UP001187343"/>
    </source>
</evidence>
<sequence>MSKGEAKRKAAACEAPLGFEPRISCLQDRRFDQLSHGAPSLQRVSPGQLSSAAAEGWFASQPAHCTAQDRRFNQLSHGAIPHGRGGEDVSEDQSIQRRGAARLKRVGPTAGPRMQAPRGFWKDRPSGLCAVEVWFEKHCRGPMSKGEAKRKAAACEALLGFEPRISCLQDRRFDQLSHGAPSLRRVSPGQLSSAAAEGWFASQPAHCTAQGPVCVLFSERKATLPKEVPELPQRHRWDSNPGSPVY</sequence>
<proteinExistence type="predicted"/>
<dbReference type="Proteomes" id="UP001187343">
    <property type="component" value="Unassembled WGS sequence"/>
</dbReference>
<organism evidence="2 3">
    <name type="scientific">Cirrhinus molitorella</name>
    <name type="common">mud carp</name>
    <dbReference type="NCBI Taxonomy" id="172907"/>
    <lineage>
        <taxon>Eukaryota</taxon>
        <taxon>Metazoa</taxon>
        <taxon>Chordata</taxon>
        <taxon>Craniata</taxon>
        <taxon>Vertebrata</taxon>
        <taxon>Euteleostomi</taxon>
        <taxon>Actinopterygii</taxon>
        <taxon>Neopterygii</taxon>
        <taxon>Teleostei</taxon>
        <taxon>Ostariophysi</taxon>
        <taxon>Cypriniformes</taxon>
        <taxon>Cyprinidae</taxon>
        <taxon>Labeoninae</taxon>
        <taxon>Labeonini</taxon>
        <taxon>Cirrhinus</taxon>
    </lineage>
</organism>
<comment type="caution">
    <text evidence="2">The sequence shown here is derived from an EMBL/GenBank/DDBJ whole genome shotgun (WGS) entry which is preliminary data.</text>
</comment>
<dbReference type="EMBL" id="JAUYZG010000018">
    <property type="protein sequence ID" value="KAK2881303.1"/>
    <property type="molecule type" value="Genomic_DNA"/>
</dbReference>
<name>A0AA88PEN7_9TELE</name>
<accession>A0AA88PEN7</accession>